<keyword evidence="5 13" id="KW-0479">Metal-binding</keyword>
<comment type="caution">
    <text evidence="17">The sequence shown here is derived from an EMBL/GenBank/DDBJ whole genome shotgun (WGS) entry which is preliminary data.</text>
</comment>
<evidence type="ECO:0000256" key="2">
    <source>
        <dbReference type="ARBA" id="ARBA00006339"/>
    </source>
</evidence>
<keyword evidence="8" id="KW-1133">Transmembrane helix</keyword>
<evidence type="ECO:0000256" key="8">
    <source>
        <dbReference type="ARBA" id="ARBA00022989"/>
    </source>
</evidence>
<keyword evidence="6" id="KW-0862">Zinc</keyword>
<protein>
    <recommendedName>
        <fullName evidence="14">Carbohydrate sulfotransferase</fullName>
        <ecNumber evidence="14">2.8.2.-</ecNumber>
    </recommendedName>
</protein>
<evidence type="ECO:0000313" key="18">
    <source>
        <dbReference type="Proteomes" id="UP001314229"/>
    </source>
</evidence>
<keyword evidence="4" id="KW-0812">Transmembrane</keyword>
<dbReference type="PANTHER" id="PTHR12137:SF4">
    <property type="entry name" value="CARBOHYDRATE SULFOTRANSFERASE 12"/>
    <property type="match status" value="1"/>
</dbReference>
<dbReference type="InterPro" id="IPR000315">
    <property type="entry name" value="Znf_B-box"/>
</dbReference>
<evidence type="ECO:0000256" key="10">
    <source>
        <dbReference type="ARBA" id="ARBA00023136"/>
    </source>
</evidence>
<dbReference type="GO" id="GO:0008146">
    <property type="term" value="F:sulfotransferase activity"/>
    <property type="evidence" value="ECO:0007669"/>
    <property type="project" value="InterPro"/>
</dbReference>
<evidence type="ECO:0000256" key="4">
    <source>
        <dbReference type="ARBA" id="ARBA00022692"/>
    </source>
</evidence>
<keyword evidence="11 14" id="KW-0325">Glycoprotein</keyword>
<keyword evidence="18" id="KW-1185">Reference proteome</keyword>
<feature type="domain" description="B box-type" evidence="16">
    <location>
        <begin position="38"/>
        <end position="78"/>
    </location>
</feature>
<keyword evidence="12 14" id="KW-0119">Carbohydrate metabolism</keyword>
<evidence type="ECO:0000256" key="15">
    <source>
        <dbReference type="SAM" id="Coils"/>
    </source>
</evidence>
<keyword evidence="15" id="KW-0175">Coiled coil</keyword>
<dbReference type="InterPro" id="IPR005331">
    <property type="entry name" value="Sulfotransferase"/>
</dbReference>
<dbReference type="AlphaFoldDB" id="A0AAV1PBT7"/>
<proteinExistence type="inferred from homology"/>
<dbReference type="InterPro" id="IPR058030">
    <property type="entry name" value="TRIM8/14/16/25/29/45/65_CC"/>
</dbReference>
<dbReference type="EC" id="2.8.2.-" evidence="14"/>
<sequence>MPTTLLDGQTKNALWFWRFRSINDRKNFLFLQIFTGFSQERVCKKHRAPLELVCYQDLTCVCLSCIKSTHQDHKCVPLKKRLNKKKAQVDKELAEVQQEINYRKKLVDKVDKSGTFNEENTREDITDTLKIFAHMVQVVKMNEATLVTALALLQRKVENRNESVKEKLEDELSELKERKSELEQLSQIGDDLRLLQSLNSLCEPPDTNDWSDVSAYSDSAVATVRSAVNKTLMELHIAMTVKMKELVTKAERTHQQQELRQQLLREMCNGDKEAFSEGKYSLDDLSDEDLKNLIVDDNHGIIYCYIPKVACTNWKRVMFVLKQGEPYVDPMSISGDLVHMANELTQLNSFPRTEIKVKLKHYSKFMFVRDPFVRLISAYRDKFLRYNEYYYENFGRTILRLYGNSPDPPQTLEEAFASNIRPSFYNFIQYLLDPLTEKQEPFEPHWRQMYRMCHPCLIQYDFVGHQETLQDDAELLLGNLKLKDEINFPPSYENMTSPYSMSDWFGTVPLEDRRKLYKLYEQDFRMFGYSTPTTLLDD</sequence>
<evidence type="ECO:0000256" key="13">
    <source>
        <dbReference type="PROSITE-ProRule" id="PRU00024"/>
    </source>
</evidence>
<dbReference type="GO" id="GO:0016051">
    <property type="term" value="P:carbohydrate biosynthetic process"/>
    <property type="evidence" value="ECO:0007669"/>
    <property type="project" value="InterPro"/>
</dbReference>
<evidence type="ECO:0000256" key="7">
    <source>
        <dbReference type="ARBA" id="ARBA00022968"/>
    </source>
</evidence>
<comment type="subcellular location">
    <subcellularLocation>
        <location evidence="1 14">Golgi apparatus membrane</location>
        <topology evidence="1 14">Single-pass type II membrane protein</topology>
    </subcellularLocation>
</comment>
<dbReference type="CDD" id="cd19769">
    <property type="entry name" value="Bbox2_TRIM16-like"/>
    <property type="match status" value="1"/>
</dbReference>
<dbReference type="Proteomes" id="UP001314229">
    <property type="component" value="Unassembled WGS sequence"/>
</dbReference>
<dbReference type="EMBL" id="CAWUFR010000112">
    <property type="protein sequence ID" value="CAK6967924.1"/>
    <property type="molecule type" value="Genomic_DNA"/>
</dbReference>
<dbReference type="PANTHER" id="PTHR12137">
    <property type="entry name" value="CARBOHYDRATE SULFOTRANSFERASE"/>
    <property type="match status" value="1"/>
</dbReference>
<evidence type="ECO:0000256" key="6">
    <source>
        <dbReference type="ARBA" id="ARBA00022833"/>
    </source>
</evidence>
<evidence type="ECO:0000256" key="11">
    <source>
        <dbReference type="ARBA" id="ARBA00023180"/>
    </source>
</evidence>
<keyword evidence="9 14" id="KW-0333">Golgi apparatus</keyword>
<dbReference type="GO" id="GO:0000139">
    <property type="term" value="C:Golgi membrane"/>
    <property type="evidence" value="ECO:0007669"/>
    <property type="project" value="UniProtKB-SubCell"/>
</dbReference>
<keyword evidence="7 14" id="KW-0735">Signal-anchor</keyword>
<gene>
    <name evidence="17" type="ORF">FSCOSCO3_A016213</name>
</gene>
<evidence type="ECO:0000256" key="9">
    <source>
        <dbReference type="ARBA" id="ARBA00023034"/>
    </source>
</evidence>
<evidence type="ECO:0000256" key="5">
    <source>
        <dbReference type="ARBA" id="ARBA00022771"/>
    </source>
</evidence>
<evidence type="ECO:0000256" key="1">
    <source>
        <dbReference type="ARBA" id="ARBA00004323"/>
    </source>
</evidence>
<reference evidence="17 18" key="1">
    <citation type="submission" date="2024-01" db="EMBL/GenBank/DDBJ databases">
        <authorList>
            <person name="Alioto T."/>
            <person name="Alioto T."/>
            <person name="Gomez Garrido J."/>
        </authorList>
    </citation>
    <scope>NUCLEOTIDE SEQUENCE [LARGE SCALE GENOMIC DNA]</scope>
</reference>
<dbReference type="Pfam" id="PF00643">
    <property type="entry name" value="zf-B_box"/>
    <property type="match status" value="1"/>
</dbReference>
<dbReference type="GO" id="GO:0008270">
    <property type="term" value="F:zinc ion binding"/>
    <property type="evidence" value="ECO:0007669"/>
    <property type="project" value="UniProtKB-KW"/>
</dbReference>
<dbReference type="Pfam" id="PF03567">
    <property type="entry name" value="Sulfotransfer_2"/>
    <property type="match status" value="1"/>
</dbReference>
<feature type="coiled-coil region" evidence="15">
    <location>
        <begin position="154"/>
        <end position="188"/>
    </location>
</feature>
<evidence type="ECO:0000256" key="14">
    <source>
        <dbReference type="RuleBase" id="RU364020"/>
    </source>
</evidence>
<dbReference type="Gene3D" id="3.30.160.60">
    <property type="entry name" value="Classic Zinc Finger"/>
    <property type="match status" value="1"/>
</dbReference>
<dbReference type="GO" id="GO:0030166">
    <property type="term" value="P:proteoglycan biosynthetic process"/>
    <property type="evidence" value="ECO:0007669"/>
    <property type="project" value="TreeGrafter"/>
</dbReference>
<evidence type="ECO:0000259" key="16">
    <source>
        <dbReference type="PROSITE" id="PS50119"/>
    </source>
</evidence>
<accession>A0AAV1PBT7</accession>
<keyword evidence="5 13" id="KW-0863">Zinc-finger</keyword>
<evidence type="ECO:0000256" key="3">
    <source>
        <dbReference type="ARBA" id="ARBA00022679"/>
    </source>
</evidence>
<evidence type="ECO:0000313" key="17">
    <source>
        <dbReference type="EMBL" id="CAK6967924.1"/>
    </source>
</evidence>
<evidence type="ECO:0000256" key="12">
    <source>
        <dbReference type="ARBA" id="ARBA00023277"/>
    </source>
</evidence>
<dbReference type="Pfam" id="PF25600">
    <property type="entry name" value="TRIM_CC"/>
    <property type="match status" value="1"/>
</dbReference>
<dbReference type="SMART" id="SM00336">
    <property type="entry name" value="BBOX"/>
    <property type="match status" value="1"/>
</dbReference>
<organism evidence="17 18">
    <name type="scientific">Scomber scombrus</name>
    <name type="common">Atlantic mackerel</name>
    <name type="synonym">Scomber vernalis</name>
    <dbReference type="NCBI Taxonomy" id="13677"/>
    <lineage>
        <taxon>Eukaryota</taxon>
        <taxon>Metazoa</taxon>
        <taxon>Chordata</taxon>
        <taxon>Craniata</taxon>
        <taxon>Vertebrata</taxon>
        <taxon>Euteleostomi</taxon>
        <taxon>Actinopterygii</taxon>
        <taxon>Neopterygii</taxon>
        <taxon>Teleostei</taxon>
        <taxon>Neoteleostei</taxon>
        <taxon>Acanthomorphata</taxon>
        <taxon>Pelagiaria</taxon>
        <taxon>Scombriformes</taxon>
        <taxon>Scombridae</taxon>
        <taxon>Scomber</taxon>
    </lineage>
</organism>
<dbReference type="InterPro" id="IPR018011">
    <property type="entry name" value="Carb_sulfotrans_8-10"/>
</dbReference>
<keyword evidence="10" id="KW-0472">Membrane</keyword>
<keyword evidence="3 14" id="KW-0808">Transferase</keyword>
<name>A0AAV1PBT7_SCOSC</name>
<comment type="similarity">
    <text evidence="2 14">Belongs to the sulfotransferase 2 family.</text>
</comment>
<dbReference type="SUPFAM" id="SSF57845">
    <property type="entry name" value="B-box zinc-binding domain"/>
    <property type="match status" value="1"/>
</dbReference>
<dbReference type="PROSITE" id="PS50119">
    <property type="entry name" value="ZF_BBOX"/>
    <property type="match status" value="1"/>
</dbReference>